<name>A0ABD7Z4B5_9NEIS</name>
<gene>
    <name evidence="1" type="ORF">RAM05_04755</name>
</gene>
<sequence length="49" mass="5872">MKKDYYHPRYLCFADLLVIKYDKFKMITYKLNAPIAIAFDSAELMYVTD</sequence>
<accession>A0ABD7Z4B5</accession>
<dbReference type="EMBL" id="CP132375">
    <property type="protein sequence ID" value="WLS99313.1"/>
    <property type="molecule type" value="Genomic_DNA"/>
</dbReference>
<dbReference type="AlphaFoldDB" id="A0ABD7Z4B5"/>
<dbReference type="GeneID" id="43508855"/>
<organism evidence="1 2">
    <name type="scientific">Snodgrassella alvi</name>
    <dbReference type="NCBI Taxonomy" id="1196083"/>
    <lineage>
        <taxon>Bacteria</taxon>
        <taxon>Pseudomonadati</taxon>
        <taxon>Pseudomonadota</taxon>
        <taxon>Betaproteobacteria</taxon>
        <taxon>Neisseriales</taxon>
        <taxon>Neisseriaceae</taxon>
        <taxon>Snodgrassella</taxon>
    </lineage>
</organism>
<proteinExistence type="predicted"/>
<dbReference type="Proteomes" id="UP001229773">
    <property type="component" value="Chromosome"/>
</dbReference>
<evidence type="ECO:0000313" key="1">
    <source>
        <dbReference type="EMBL" id="WLS99313.1"/>
    </source>
</evidence>
<dbReference type="RefSeq" id="WP_158500014.1">
    <property type="nucleotide sequence ID" value="NZ_CP132375.1"/>
</dbReference>
<evidence type="ECO:0000313" key="2">
    <source>
        <dbReference type="Proteomes" id="UP001229773"/>
    </source>
</evidence>
<protein>
    <submittedName>
        <fullName evidence="1">Uncharacterized protein</fullName>
    </submittedName>
</protein>
<reference evidence="1 2" key="1">
    <citation type="submission" date="2023-08" db="EMBL/GenBank/DDBJ databases">
        <title>Complete genome sequences of 12 bacterial strains from the honey bee gut, resolved with long-read nanopore sequencing.</title>
        <authorList>
            <person name="Kwong W.K."/>
            <person name="Acheampong S."/>
            <person name="Polat M.F."/>
        </authorList>
    </citation>
    <scope>NUCLEOTIDE SEQUENCE [LARGE SCALE GENOMIC DNA]</scope>
    <source>
        <strain evidence="2">wkB9</strain>
    </source>
</reference>